<evidence type="ECO:0000313" key="2">
    <source>
        <dbReference type="EMBL" id="GGJ10395.1"/>
    </source>
</evidence>
<dbReference type="AlphaFoldDB" id="A0A917NLU0"/>
<protein>
    <recommendedName>
        <fullName evidence="1">DUF5753 domain-containing protein</fullName>
    </recommendedName>
</protein>
<comment type="caution">
    <text evidence="2">The sequence shown here is derived from an EMBL/GenBank/DDBJ whole genome shotgun (WGS) entry which is preliminary data.</text>
</comment>
<reference evidence="2" key="2">
    <citation type="submission" date="2020-09" db="EMBL/GenBank/DDBJ databases">
        <authorList>
            <person name="Sun Q."/>
            <person name="Zhou Y."/>
        </authorList>
    </citation>
    <scope>NUCLEOTIDE SEQUENCE</scope>
    <source>
        <strain evidence="2">CGMCC 4.7272</strain>
    </source>
</reference>
<organism evidence="2 3">
    <name type="scientific">Streptomyces lacrimifluminis</name>
    <dbReference type="NCBI Taxonomy" id="1500077"/>
    <lineage>
        <taxon>Bacteria</taxon>
        <taxon>Bacillati</taxon>
        <taxon>Actinomycetota</taxon>
        <taxon>Actinomycetes</taxon>
        <taxon>Kitasatosporales</taxon>
        <taxon>Streptomycetaceae</taxon>
        <taxon>Streptomyces</taxon>
    </lineage>
</organism>
<evidence type="ECO:0000259" key="1">
    <source>
        <dbReference type="Pfam" id="PF19054"/>
    </source>
</evidence>
<keyword evidence="3" id="KW-1185">Reference proteome</keyword>
<dbReference type="InterPro" id="IPR043917">
    <property type="entry name" value="DUF5753"/>
</dbReference>
<name>A0A917NLU0_9ACTN</name>
<feature type="domain" description="DUF5753" evidence="1">
    <location>
        <begin position="6"/>
        <end position="133"/>
    </location>
</feature>
<evidence type="ECO:0000313" key="3">
    <source>
        <dbReference type="Proteomes" id="UP000625682"/>
    </source>
</evidence>
<sequence>MVADMNAARQSILTRLASPFDLHVVMQESVLLHEFDGQPHIMREQRRRLRELATRPNITIQVVPLRRSSHPGSNGDFTILTYGGGGATVYNELLTSSVMTNDPAEVALYRAAMEALAGDVALSVEDSMGLLDRLLEESAV</sequence>
<dbReference type="Proteomes" id="UP000625682">
    <property type="component" value="Unassembled WGS sequence"/>
</dbReference>
<dbReference type="Pfam" id="PF19054">
    <property type="entry name" value="DUF5753"/>
    <property type="match status" value="1"/>
</dbReference>
<dbReference type="EMBL" id="BMMU01000001">
    <property type="protein sequence ID" value="GGJ10395.1"/>
    <property type="molecule type" value="Genomic_DNA"/>
</dbReference>
<gene>
    <name evidence="2" type="ORF">GCM10012282_03720</name>
</gene>
<reference evidence="2" key="1">
    <citation type="journal article" date="2014" name="Int. J. Syst. Evol. Microbiol.">
        <title>Complete genome sequence of Corynebacterium casei LMG S-19264T (=DSM 44701T), isolated from a smear-ripened cheese.</title>
        <authorList>
            <consortium name="US DOE Joint Genome Institute (JGI-PGF)"/>
            <person name="Walter F."/>
            <person name="Albersmeier A."/>
            <person name="Kalinowski J."/>
            <person name="Ruckert C."/>
        </authorList>
    </citation>
    <scope>NUCLEOTIDE SEQUENCE</scope>
    <source>
        <strain evidence="2">CGMCC 4.7272</strain>
    </source>
</reference>
<accession>A0A917NLU0</accession>
<proteinExistence type="predicted"/>